<sequence length="838" mass="92584">MSRHIPIRPVCARPGCVETKLGLNCYVCHLVRYCSQDCLDQDKPAHQSLCEQHENRARIFSYDVTKDIKELEPEDPRDPYPHCNNETPAIGDEPRLFSKNKVMSLISSQDQDGFKDGEEVNIAIYGFGDLGLLIETFLSIRHDTKVKYTFYMEEADNEAAARVFVLLAMAVNGSHYIQVAEAIIHYWYSAFLPDWVINFLKEKIHPNAINTHRTSLELAATVDNGVGRVQAEMMYTNASTTKGSQVWFTKDFGPGESLLSFTQPLDFLTLDHARLQRSHNINGRASSIQMELVRDQAHPGWRSSRMEHLKTGILLPLTASKAEFKNPNPSFFREWDKSKDYGFNPMEAWEGVYKPDRKYNVPFGDGHGNFFYFMREKLIRFLYAMDHMENWKIIVAPPLVAEGLPSSWNIQWHPEPKGKPIVELHKFNNIEEFRDFQKRHSLDRKQDQNPSSQGTEVEALADGHSGKAAEATQEEQSSPQELQPEKKPSDEKRFTKSEKRKAAIAKKKALKAAKSAAKADKKKNSKPSDGDGPTTQASAPANDATLGSSKATEPESPGVVTASSSSEVIFTPPASPGVSEMIGLSPHRRHDVTSPREDGEEQEQQEQEPGREGVGSSPTTALQDQLAVPLLKATEDEGSAVSLLKEAGSAGSAVFLPKATEDEGIELPPKTDSEPSVAVPDQTSSKPQPRRAFSNASHPNTLIFLPPKSTTSSLIADIDGNSLTAEVMSRNLPQNARRRTSSAPLYGDRNPWDIRDEDRRRVSTSSDKKRLGRAESEADIVQIPQSTEQPALPPHPEPLNPTDLGLSPDPPVLYGASSGGEAPGNDEGATGSAGLPSH</sequence>
<dbReference type="EMBL" id="JAPCWZ010000005">
    <property type="protein sequence ID" value="KAK8862054.1"/>
    <property type="molecule type" value="Genomic_DNA"/>
</dbReference>
<accession>A0ABR2IF18</accession>
<comment type="caution">
    <text evidence="6">The sequence shown here is derived from an EMBL/GenBank/DDBJ whole genome shotgun (WGS) entry which is preliminary data.</text>
</comment>
<feature type="compositionally biased region" description="Polar residues" evidence="4">
    <location>
        <begin position="533"/>
        <end position="551"/>
    </location>
</feature>
<feature type="compositionally biased region" description="Basic residues" evidence="4">
    <location>
        <begin position="502"/>
        <end position="511"/>
    </location>
</feature>
<dbReference type="PROSITE" id="PS01360">
    <property type="entry name" value="ZF_MYND_1"/>
    <property type="match status" value="1"/>
</dbReference>
<dbReference type="Gene3D" id="6.10.140.2220">
    <property type="match status" value="1"/>
</dbReference>
<evidence type="ECO:0000256" key="3">
    <source>
        <dbReference type="ARBA" id="ARBA00022833"/>
    </source>
</evidence>
<feature type="compositionally biased region" description="Basic and acidic residues" evidence="4">
    <location>
        <begin position="483"/>
        <end position="501"/>
    </location>
</feature>
<dbReference type="InterPro" id="IPR002893">
    <property type="entry name" value="Znf_MYND"/>
</dbReference>
<evidence type="ECO:0000256" key="1">
    <source>
        <dbReference type="ARBA" id="ARBA00022723"/>
    </source>
</evidence>
<evidence type="ECO:0000256" key="2">
    <source>
        <dbReference type="ARBA" id="ARBA00022771"/>
    </source>
</evidence>
<feature type="region of interest" description="Disordered" evidence="4">
    <location>
        <begin position="441"/>
        <end position="630"/>
    </location>
</feature>
<evidence type="ECO:0000256" key="4">
    <source>
        <dbReference type="SAM" id="MobiDB-lite"/>
    </source>
</evidence>
<organism evidence="6 7">
    <name type="scientific">Apiospora arundinis</name>
    <dbReference type="NCBI Taxonomy" id="335852"/>
    <lineage>
        <taxon>Eukaryota</taxon>
        <taxon>Fungi</taxon>
        <taxon>Dikarya</taxon>
        <taxon>Ascomycota</taxon>
        <taxon>Pezizomycotina</taxon>
        <taxon>Sordariomycetes</taxon>
        <taxon>Xylariomycetidae</taxon>
        <taxon>Amphisphaeriales</taxon>
        <taxon>Apiosporaceae</taxon>
        <taxon>Apiospora</taxon>
    </lineage>
</organism>
<protein>
    <submittedName>
        <fullName evidence="6">Histone-lysine N-methyltransferase SMYD3</fullName>
    </submittedName>
</protein>
<keyword evidence="3" id="KW-0862">Zinc</keyword>
<dbReference type="SUPFAM" id="SSF144232">
    <property type="entry name" value="HIT/MYND zinc finger-like"/>
    <property type="match status" value="1"/>
</dbReference>
<gene>
    <name evidence="6" type="ORF">PGQ11_008289</name>
</gene>
<feature type="region of interest" description="Disordered" evidence="4">
    <location>
        <begin position="728"/>
        <end position="838"/>
    </location>
</feature>
<name>A0ABR2IF18_9PEZI</name>
<dbReference type="InterPro" id="IPR027974">
    <property type="entry name" value="DUF4470"/>
</dbReference>
<evidence type="ECO:0000313" key="6">
    <source>
        <dbReference type="EMBL" id="KAK8862054.1"/>
    </source>
</evidence>
<feature type="region of interest" description="Disordered" evidence="4">
    <location>
        <begin position="648"/>
        <end position="707"/>
    </location>
</feature>
<evidence type="ECO:0000259" key="5">
    <source>
        <dbReference type="PROSITE" id="PS01360"/>
    </source>
</evidence>
<feature type="compositionally biased region" description="Basic and acidic residues" evidence="4">
    <location>
        <begin position="750"/>
        <end position="776"/>
    </location>
</feature>
<dbReference type="Proteomes" id="UP001390339">
    <property type="component" value="Unassembled WGS sequence"/>
</dbReference>
<reference evidence="6 7" key="1">
    <citation type="journal article" date="2024" name="IMA Fungus">
        <title>Apiospora arundinis, a panoply of carbohydrate-active enzymes and secondary metabolites.</title>
        <authorList>
            <person name="Sorensen T."/>
            <person name="Petersen C."/>
            <person name="Muurmann A.T."/>
            <person name="Christiansen J.V."/>
            <person name="Brundto M.L."/>
            <person name="Overgaard C.K."/>
            <person name="Boysen A.T."/>
            <person name="Wollenberg R.D."/>
            <person name="Larsen T.O."/>
            <person name="Sorensen J.L."/>
            <person name="Nielsen K.L."/>
            <person name="Sondergaard T.E."/>
        </authorList>
    </citation>
    <scope>NUCLEOTIDE SEQUENCE [LARGE SCALE GENOMIC DNA]</scope>
    <source>
        <strain evidence="6 7">AAU 773</strain>
    </source>
</reference>
<keyword evidence="2" id="KW-0863">Zinc-finger</keyword>
<feature type="domain" description="MYND-type" evidence="5">
    <location>
        <begin position="11"/>
        <end position="50"/>
    </location>
</feature>
<dbReference type="Pfam" id="PF14737">
    <property type="entry name" value="DUF4470"/>
    <property type="match status" value="1"/>
</dbReference>
<proteinExistence type="predicted"/>
<keyword evidence="7" id="KW-1185">Reference proteome</keyword>
<keyword evidence="1" id="KW-0479">Metal-binding</keyword>
<evidence type="ECO:0000313" key="7">
    <source>
        <dbReference type="Proteomes" id="UP001390339"/>
    </source>
</evidence>